<comment type="caution">
    <text evidence="5">The sequence shown here is derived from an EMBL/GenBank/DDBJ whole genome shotgun (WGS) entry which is preliminary data.</text>
</comment>
<dbReference type="RefSeq" id="WP_151419561.1">
    <property type="nucleotide sequence ID" value="NZ_VMRG01000001.1"/>
</dbReference>
<sequence>MNEWTTSPLEDLATFQKGRKVEVINQARNGFLPYLGAGVISGRANSEFASIIGAVLASENDLLMLWDGERSGLVGTGKRGVVSSTVAKLTPKPKIDGRFLCYALFRYFDWIQARRTGTGVPHVPKDLAKILQVDHPADKSEQLRIANVLDTIDEAISTTEAVIAKLKQVRAGMLHDMLSYGLDEHGQLRDPITHPEQFKDSPIGRIPKEWIFGPLSRFVPKAEYGISSCLGENGVPVLRMNNISGGEAQLSDLKYSSAHIPDRLWLRPGDVLFNRTNSWEHVGRTGIWRGQIERTTFASYLVRLNNNPDLLNSELLNLWLNWPMIQIAVRRFATPAVQQVNINPTNLRQVQAAFPKNINEQNEIVVRIGQQDSAIRSLLAENIKLKSIKFGFQDDLLTARVRVPETVSFQESKL</sequence>
<dbReference type="InterPro" id="IPR044946">
    <property type="entry name" value="Restrct_endonuc_typeI_TRD_sf"/>
</dbReference>
<name>A0A5M8IEU6_CHLPH</name>
<evidence type="ECO:0000313" key="6">
    <source>
        <dbReference type="Proteomes" id="UP000327458"/>
    </source>
</evidence>
<keyword evidence="3" id="KW-0238">DNA-binding</keyword>
<evidence type="ECO:0000256" key="2">
    <source>
        <dbReference type="ARBA" id="ARBA00022747"/>
    </source>
</evidence>
<reference evidence="5 6" key="1">
    <citation type="submission" date="2019-07" db="EMBL/GenBank/DDBJ databases">
        <title>Draft genome Sequence of Chlorobium phaeovibrioides sp. strain PhvTcv-s14, from the Phylum Chlorobi.</title>
        <authorList>
            <person name="Babenko V."/>
            <person name="Boldyreva D."/>
            <person name="Kanygina A."/>
            <person name="Selezneva O."/>
            <person name="Akopiyan T."/>
            <person name="Lunina O."/>
        </authorList>
    </citation>
    <scope>NUCLEOTIDE SEQUENCE [LARGE SCALE GENOMIC DNA]</scope>
    <source>
        <strain evidence="5 6">GrTcv12</strain>
    </source>
</reference>
<dbReference type="Proteomes" id="UP000327458">
    <property type="component" value="Unassembled WGS sequence"/>
</dbReference>
<evidence type="ECO:0000313" key="5">
    <source>
        <dbReference type="EMBL" id="KAA6232942.1"/>
    </source>
</evidence>
<dbReference type="InterPro" id="IPR000055">
    <property type="entry name" value="Restrct_endonuc_typeI_TRD"/>
</dbReference>
<dbReference type="Gene3D" id="3.90.220.20">
    <property type="entry name" value="DNA methylase specificity domains"/>
    <property type="match status" value="2"/>
</dbReference>
<evidence type="ECO:0000256" key="3">
    <source>
        <dbReference type="ARBA" id="ARBA00023125"/>
    </source>
</evidence>
<evidence type="ECO:0000256" key="1">
    <source>
        <dbReference type="ARBA" id="ARBA00010923"/>
    </source>
</evidence>
<dbReference type="GO" id="GO:0003677">
    <property type="term" value="F:DNA binding"/>
    <property type="evidence" value="ECO:0007669"/>
    <property type="project" value="UniProtKB-KW"/>
</dbReference>
<comment type="similarity">
    <text evidence="1">Belongs to the type-I restriction system S methylase family.</text>
</comment>
<dbReference type="AlphaFoldDB" id="A0A5M8IEU6"/>
<organism evidence="5 6">
    <name type="scientific">Chlorobium phaeovibrioides</name>
    <dbReference type="NCBI Taxonomy" id="1094"/>
    <lineage>
        <taxon>Bacteria</taxon>
        <taxon>Pseudomonadati</taxon>
        <taxon>Chlorobiota</taxon>
        <taxon>Chlorobiia</taxon>
        <taxon>Chlorobiales</taxon>
        <taxon>Chlorobiaceae</taxon>
        <taxon>Chlorobium/Pelodictyon group</taxon>
        <taxon>Chlorobium</taxon>
    </lineage>
</organism>
<dbReference type="Gene3D" id="1.10.287.1120">
    <property type="entry name" value="Bipartite methylase S protein"/>
    <property type="match status" value="1"/>
</dbReference>
<dbReference type="SUPFAM" id="SSF116734">
    <property type="entry name" value="DNA methylase specificity domain"/>
    <property type="match status" value="2"/>
</dbReference>
<gene>
    <name evidence="5" type="ORF">FP507_07695</name>
</gene>
<dbReference type="InterPro" id="IPR052021">
    <property type="entry name" value="Type-I_RS_S_subunit"/>
</dbReference>
<keyword evidence="2" id="KW-0680">Restriction system</keyword>
<dbReference type="CDD" id="cd17524">
    <property type="entry name" value="RMtype1_S_EcoUTORF5051P-TRD2-CR2_like"/>
    <property type="match status" value="1"/>
</dbReference>
<accession>A0A5M8IEU6</accession>
<dbReference type="PANTHER" id="PTHR30408">
    <property type="entry name" value="TYPE-1 RESTRICTION ENZYME ECOKI SPECIFICITY PROTEIN"/>
    <property type="match status" value="1"/>
</dbReference>
<evidence type="ECO:0000259" key="4">
    <source>
        <dbReference type="Pfam" id="PF01420"/>
    </source>
</evidence>
<dbReference type="EMBL" id="VMRG01000001">
    <property type="protein sequence ID" value="KAA6232942.1"/>
    <property type="molecule type" value="Genomic_DNA"/>
</dbReference>
<dbReference type="Pfam" id="PF01420">
    <property type="entry name" value="Methylase_S"/>
    <property type="match status" value="1"/>
</dbReference>
<feature type="domain" description="Type I restriction modification DNA specificity" evidence="4">
    <location>
        <begin position="2"/>
        <end position="168"/>
    </location>
</feature>
<dbReference type="PANTHER" id="PTHR30408:SF12">
    <property type="entry name" value="TYPE I RESTRICTION ENZYME MJAVIII SPECIFICITY SUBUNIT"/>
    <property type="match status" value="1"/>
</dbReference>
<protein>
    <recommendedName>
        <fullName evidence="4">Type I restriction modification DNA specificity domain-containing protein</fullName>
    </recommendedName>
</protein>
<dbReference type="GO" id="GO:0009307">
    <property type="term" value="P:DNA restriction-modification system"/>
    <property type="evidence" value="ECO:0007669"/>
    <property type="project" value="UniProtKB-KW"/>
</dbReference>
<proteinExistence type="inferred from homology"/>